<dbReference type="Pfam" id="PF00226">
    <property type="entry name" value="DnaJ"/>
    <property type="match status" value="1"/>
</dbReference>
<proteinExistence type="predicted"/>
<feature type="domain" description="J" evidence="2">
    <location>
        <begin position="199"/>
        <end position="250"/>
    </location>
</feature>
<comment type="caution">
    <text evidence="3">The sequence shown here is derived from an EMBL/GenBank/DDBJ whole genome shotgun (WGS) entry which is preliminary data.</text>
</comment>
<organism evidence="3 4">
    <name type="scientific">Natronoglomus mannanivorans</name>
    <dbReference type="NCBI Taxonomy" id="2979990"/>
    <lineage>
        <taxon>Archaea</taxon>
        <taxon>Methanobacteriati</taxon>
        <taxon>Methanobacteriota</taxon>
        <taxon>Stenosarchaea group</taxon>
        <taxon>Halobacteria</taxon>
        <taxon>Halobacteriales</taxon>
        <taxon>Natrialbaceae</taxon>
        <taxon>Natronoglomus</taxon>
    </lineage>
</organism>
<evidence type="ECO:0000256" key="1">
    <source>
        <dbReference type="SAM" id="MobiDB-lite"/>
    </source>
</evidence>
<dbReference type="SUPFAM" id="SSF46565">
    <property type="entry name" value="Chaperone J-domain"/>
    <property type="match status" value="1"/>
</dbReference>
<dbReference type="Gene3D" id="1.10.287.110">
    <property type="entry name" value="DnaJ domain"/>
    <property type="match status" value="1"/>
</dbReference>
<gene>
    <name evidence="3" type="ORF">OB960_06985</name>
</gene>
<dbReference type="InterPro" id="IPR036869">
    <property type="entry name" value="J_dom_sf"/>
</dbReference>
<dbReference type="PROSITE" id="PS50076">
    <property type="entry name" value="DNAJ_2"/>
    <property type="match status" value="1"/>
</dbReference>
<name>A0AAP3E164_9EURY</name>
<dbReference type="InterPro" id="IPR001623">
    <property type="entry name" value="DnaJ_domain"/>
</dbReference>
<protein>
    <submittedName>
        <fullName evidence="3">J domain-containing protein</fullName>
    </submittedName>
</protein>
<evidence type="ECO:0000313" key="3">
    <source>
        <dbReference type="EMBL" id="MCU4741141.1"/>
    </source>
</evidence>
<accession>A0AAP3E164</accession>
<feature type="region of interest" description="Disordered" evidence="1">
    <location>
        <begin position="40"/>
        <end position="73"/>
    </location>
</feature>
<dbReference type="SMART" id="SM00271">
    <property type="entry name" value="DnaJ"/>
    <property type="match status" value="1"/>
</dbReference>
<dbReference type="RefSeq" id="WP_338002971.1">
    <property type="nucleotide sequence ID" value="NZ_JAOPKA010000003.1"/>
</dbReference>
<dbReference type="CDD" id="cd06257">
    <property type="entry name" value="DnaJ"/>
    <property type="match status" value="1"/>
</dbReference>
<reference evidence="3" key="1">
    <citation type="submission" date="2022-09" db="EMBL/GenBank/DDBJ databases">
        <title>Enrichment on poylsaccharides allowed isolation of novel metabolic and taxonomic groups of Haloarchaea.</title>
        <authorList>
            <person name="Sorokin D.Y."/>
            <person name="Elcheninov A.G."/>
            <person name="Khizhniak T.V."/>
            <person name="Kolganova T.V."/>
            <person name="Kublanov I.V."/>
        </authorList>
    </citation>
    <scope>NUCLEOTIDE SEQUENCE</scope>
    <source>
        <strain evidence="3">AArc-xg1-1</strain>
    </source>
</reference>
<dbReference type="AlphaFoldDB" id="A0AAP3E164"/>
<sequence length="250" mass="28061">MSNARFVPASRLYDVHSGTTIEHPAVQASDDDVRRALEEREIRTDGGHSSSGPKNIDWPEHLERTPAEDRTDYPGNITVLYRDAFDSVIDELERWGATDVRLESEGPHYVDEPHIPHKTNDPDDPGVVTYFRREGEHADDAYAIACDSWSTQLENARSIALYARRMRLAERCGVATFESTFATARLPAAESEPVAATVPPHEILGVDPDATDGEILEAFRERVQETHPDHGGDRDEHKRVLEAREVLLDE</sequence>
<dbReference type="EMBL" id="JAOPKA010000003">
    <property type="protein sequence ID" value="MCU4741141.1"/>
    <property type="molecule type" value="Genomic_DNA"/>
</dbReference>
<dbReference type="Proteomes" id="UP001321018">
    <property type="component" value="Unassembled WGS sequence"/>
</dbReference>
<evidence type="ECO:0000259" key="2">
    <source>
        <dbReference type="PROSITE" id="PS50076"/>
    </source>
</evidence>
<feature type="compositionally biased region" description="Basic and acidic residues" evidence="1">
    <location>
        <begin position="57"/>
        <end position="72"/>
    </location>
</feature>
<evidence type="ECO:0000313" key="4">
    <source>
        <dbReference type="Proteomes" id="UP001321018"/>
    </source>
</evidence>